<feature type="domain" description="Helicase ATP-binding" evidence="8">
    <location>
        <begin position="417"/>
        <end position="580"/>
    </location>
</feature>
<dbReference type="EMBL" id="CP111026">
    <property type="protein sequence ID" value="WAR27220.1"/>
    <property type="molecule type" value="Genomic_DNA"/>
</dbReference>
<dbReference type="PROSITE" id="PS51192">
    <property type="entry name" value="HELICASE_ATP_BIND_1"/>
    <property type="match status" value="1"/>
</dbReference>
<dbReference type="InterPro" id="IPR014001">
    <property type="entry name" value="Helicase_ATP-bd"/>
</dbReference>
<evidence type="ECO:0000259" key="8">
    <source>
        <dbReference type="PROSITE" id="PS51192"/>
    </source>
</evidence>
<dbReference type="Pfam" id="PF00271">
    <property type="entry name" value="Helicase_C"/>
    <property type="match status" value="1"/>
</dbReference>
<evidence type="ECO:0000259" key="9">
    <source>
        <dbReference type="PROSITE" id="PS51194"/>
    </source>
</evidence>
<dbReference type="PROSITE" id="PS51194">
    <property type="entry name" value="HELICASE_CTER"/>
    <property type="match status" value="1"/>
</dbReference>
<keyword evidence="11" id="KW-1185">Reference proteome</keyword>
<evidence type="ECO:0000313" key="11">
    <source>
        <dbReference type="Proteomes" id="UP001164746"/>
    </source>
</evidence>
<feature type="compositionally biased region" description="Low complexity" evidence="7">
    <location>
        <begin position="109"/>
        <end position="118"/>
    </location>
</feature>
<feature type="region of interest" description="Disordered" evidence="7">
    <location>
        <begin position="104"/>
        <end position="129"/>
    </location>
</feature>
<evidence type="ECO:0000256" key="3">
    <source>
        <dbReference type="ARBA" id="ARBA00022806"/>
    </source>
</evidence>
<dbReference type="InterPro" id="IPR011545">
    <property type="entry name" value="DEAD/DEAH_box_helicase_dom"/>
</dbReference>
<feature type="compositionally biased region" description="Basic and acidic residues" evidence="7">
    <location>
        <begin position="33"/>
        <end position="63"/>
    </location>
</feature>
<keyword evidence="4" id="KW-0067">ATP-binding</keyword>
<protein>
    <submittedName>
        <fullName evidence="10">DHX8-like protein</fullName>
    </submittedName>
</protein>
<feature type="region of interest" description="Disordered" evidence="7">
    <location>
        <begin position="1"/>
        <end position="70"/>
    </location>
</feature>
<reference evidence="10" key="1">
    <citation type="submission" date="2022-11" db="EMBL/GenBank/DDBJ databases">
        <title>Centuries of genome instability and evolution in soft-shell clam transmissible cancer (bioRxiv).</title>
        <authorList>
            <person name="Hart S.F.M."/>
            <person name="Yonemitsu M.A."/>
            <person name="Giersch R.M."/>
            <person name="Beal B.F."/>
            <person name="Arriagada G."/>
            <person name="Davis B.W."/>
            <person name="Ostrander E.A."/>
            <person name="Goff S.P."/>
            <person name="Metzger M.J."/>
        </authorList>
    </citation>
    <scope>NUCLEOTIDE SEQUENCE</scope>
    <source>
        <strain evidence="10">MELC-2E11</strain>
        <tissue evidence="10">Siphon/mantle</tissue>
    </source>
</reference>
<keyword evidence="2" id="KW-0378">Hydrolase</keyword>
<dbReference type="InterPro" id="IPR007502">
    <property type="entry name" value="Helicase-assoc_dom"/>
</dbReference>
<evidence type="ECO:0000256" key="4">
    <source>
        <dbReference type="ARBA" id="ARBA00022840"/>
    </source>
</evidence>
<dbReference type="CDD" id="cd18791">
    <property type="entry name" value="SF2_C_RHA"/>
    <property type="match status" value="1"/>
</dbReference>
<dbReference type="Gene3D" id="3.40.50.300">
    <property type="entry name" value="P-loop containing nucleotide triphosphate hydrolases"/>
    <property type="match status" value="2"/>
</dbReference>
<sequence length="888" mass="100041">MNEAFGGAKPKQGHWHSDRHRTVIGSNQRRPTFGHDDREKYYSISENKDREASKVEQNKDTRRQPIYSKSTTLAYDNPEWRHSVSEDKSNFSDKWRPINADVTKHKSSFKSSASSRTSENTLDVGFDPVPDAEAKRNRAENDVKSSCLPKANINVSTGIFRMEKSRGDTQKANYNNTCDKTIRNNGNTRETDDKKTHTQIYVVICDEVSNERRIQDFLYQRMGRPEWLTLEVKCVEKMVGLSEGCTLVTTSFASASTASKAVDLLHSSNKNFSSKVHVFISKKSALGEELTMTDKREAEIKKAREEMLETAEHFVQKHNMKIKEKEDEIGEIDTVLHRQKISFNVYDKLSDKKSALDDKLQELKSQKGEFSIETKFEDIIDNDKFGNDLKEIRKALGVECRRLEAALPIYARREDILTTIQDNQVAVVLGETGSGKSTQMVQYLYQVGYGGKGLIACTQPRKIAAISLATHVSKELASSVGQKVGYQVGMQIKKTDITKVLYMTDHNLLNECLTDRSLSKYSCVIIDEAHERSIQTDLLLGLLKHCLKTRPELKVIVTSATIDPDIFVQYFGGPQNCPVLSVSGRAFPVDVIWDHDEMYDSQYSNDFERKALQKAIDIHTGTDVNSGDIIVFLTSAFETVRCAERFKEKSVDQNCICLPLHGKLKPGEQQLVFDPTPKGKRKIIFSTNIAETSVTIDGITYVIDTGLVKEMRFDPKRYMSSLDVVTVSKSSANQRKGRAGRTAAGTCYRLYAQTDFSKMEKSGTPEILRIHVAQGILKLLQMEVNPFDFDYVQSPSPAAMKSAVEELMSIEAVDKDGITELGEWIVRLPIEPRLGVMVKKGIDMGVSLESIVIATCCNQQVFFRTGSDEEKKVSDMKNWSSVTLEVTY</sequence>
<dbReference type="SMART" id="SM00847">
    <property type="entry name" value="HA2"/>
    <property type="match status" value="1"/>
</dbReference>
<dbReference type="InterPro" id="IPR027417">
    <property type="entry name" value="P-loop_NTPase"/>
</dbReference>
<dbReference type="CDD" id="cd17917">
    <property type="entry name" value="DEXHc_RHA-like"/>
    <property type="match status" value="1"/>
</dbReference>
<dbReference type="SUPFAM" id="SSF52540">
    <property type="entry name" value="P-loop containing nucleoside triphosphate hydrolases"/>
    <property type="match status" value="1"/>
</dbReference>
<dbReference type="PANTHER" id="PTHR18934">
    <property type="entry name" value="ATP-DEPENDENT RNA HELICASE"/>
    <property type="match status" value="1"/>
</dbReference>
<evidence type="ECO:0000313" key="10">
    <source>
        <dbReference type="EMBL" id="WAR27220.1"/>
    </source>
</evidence>
<feature type="coiled-coil region" evidence="6">
    <location>
        <begin position="308"/>
        <end position="366"/>
    </location>
</feature>
<gene>
    <name evidence="10" type="ORF">MAR_012924</name>
</gene>
<keyword evidence="3" id="KW-0347">Helicase</keyword>
<dbReference type="SMART" id="SM00490">
    <property type="entry name" value="HELICc"/>
    <property type="match status" value="1"/>
</dbReference>
<feature type="domain" description="Helicase C-terminal" evidence="9">
    <location>
        <begin position="611"/>
        <end position="785"/>
    </location>
</feature>
<name>A0ABY7FYE2_MYAAR</name>
<evidence type="ECO:0000256" key="1">
    <source>
        <dbReference type="ARBA" id="ARBA00022741"/>
    </source>
</evidence>
<dbReference type="InterPro" id="IPR001650">
    <property type="entry name" value="Helicase_C-like"/>
</dbReference>
<comment type="similarity">
    <text evidence="5">Belongs to the DEAD box helicase family. DEAH subfamily. PRP16 sub-subfamily.</text>
</comment>
<accession>A0ABY7FYE2</accession>
<dbReference type="Pfam" id="PF00270">
    <property type="entry name" value="DEAD"/>
    <property type="match status" value="1"/>
</dbReference>
<dbReference type="InterPro" id="IPR002464">
    <property type="entry name" value="DNA/RNA_helicase_DEAH_CS"/>
</dbReference>
<proteinExistence type="inferred from homology"/>
<evidence type="ECO:0000256" key="5">
    <source>
        <dbReference type="ARBA" id="ARBA00038040"/>
    </source>
</evidence>
<evidence type="ECO:0000256" key="6">
    <source>
        <dbReference type="SAM" id="Coils"/>
    </source>
</evidence>
<keyword evidence="1" id="KW-0547">Nucleotide-binding</keyword>
<dbReference type="Proteomes" id="UP001164746">
    <property type="component" value="Chromosome 15"/>
</dbReference>
<evidence type="ECO:0000256" key="7">
    <source>
        <dbReference type="SAM" id="MobiDB-lite"/>
    </source>
</evidence>
<dbReference type="SMART" id="SM00487">
    <property type="entry name" value="DEXDc"/>
    <property type="match status" value="1"/>
</dbReference>
<evidence type="ECO:0000256" key="2">
    <source>
        <dbReference type="ARBA" id="ARBA00022801"/>
    </source>
</evidence>
<keyword evidence="6" id="KW-0175">Coiled coil</keyword>
<organism evidence="10 11">
    <name type="scientific">Mya arenaria</name>
    <name type="common">Soft-shell clam</name>
    <dbReference type="NCBI Taxonomy" id="6604"/>
    <lineage>
        <taxon>Eukaryota</taxon>
        <taxon>Metazoa</taxon>
        <taxon>Spiralia</taxon>
        <taxon>Lophotrochozoa</taxon>
        <taxon>Mollusca</taxon>
        <taxon>Bivalvia</taxon>
        <taxon>Autobranchia</taxon>
        <taxon>Heteroconchia</taxon>
        <taxon>Euheterodonta</taxon>
        <taxon>Imparidentia</taxon>
        <taxon>Neoheterodontei</taxon>
        <taxon>Myida</taxon>
        <taxon>Myoidea</taxon>
        <taxon>Myidae</taxon>
        <taxon>Mya</taxon>
    </lineage>
</organism>
<dbReference type="PROSITE" id="PS00690">
    <property type="entry name" value="DEAH_ATP_HELICASE"/>
    <property type="match status" value="1"/>
</dbReference>
<dbReference type="PANTHER" id="PTHR18934:SF91">
    <property type="entry name" value="PRE-MRNA-SPLICING FACTOR ATP-DEPENDENT RNA HELICASE PRP16"/>
    <property type="match status" value="1"/>
</dbReference>
<dbReference type="Gene3D" id="1.20.120.1080">
    <property type="match status" value="1"/>
</dbReference>